<keyword evidence="1" id="KW-0812">Transmembrane</keyword>
<reference evidence="2" key="1">
    <citation type="journal article" date="2020" name="Nature">
        <title>Giant virus diversity and host interactions through global metagenomics.</title>
        <authorList>
            <person name="Schulz F."/>
            <person name="Roux S."/>
            <person name="Paez-Espino D."/>
            <person name="Jungbluth S."/>
            <person name="Walsh D.A."/>
            <person name="Denef V.J."/>
            <person name="McMahon K.D."/>
            <person name="Konstantinidis K.T."/>
            <person name="Eloe-Fadrosh E.A."/>
            <person name="Kyrpides N.C."/>
            <person name="Woyke T."/>
        </authorList>
    </citation>
    <scope>NUCLEOTIDE SEQUENCE</scope>
    <source>
        <strain evidence="2">GVMAG-S-1021933-23</strain>
    </source>
</reference>
<keyword evidence="1" id="KW-0472">Membrane</keyword>
<dbReference type="EMBL" id="MN740595">
    <property type="protein sequence ID" value="QHS78212.1"/>
    <property type="molecule type" value="Genomic_DNA"/>
</dbReference>
<evidence type="ECO:0000313" key="2">
    <source>
        <dbReference type="EMBL" id="QHS78212.1"/>
    </source>
</evidence>
<keyword evidence="1" id="KW-1133">Transmembrane helix</keyword>
<sequence length="127" mass="14104">MDNETIILYVGIGILFIFFILLCILNVYLSLSKIDPNNCPKSNGQFGLQIDRNGKVQENCGTNASSICSFKNIVSLTDAVYTCNAMHELCNAFTYNKGIMNIIDPNSLVINDSKNGNNNIEVYVRQV</sequence>
<proteinExistence type="predicted"/>
<dbReference type="AlphaFoldDB" id="A0A6C0AEU3"/>
<accession>A0A6C0AEU3</accession>
<name>A0A6C0AEU3_9ZZZZ</name>
<feature type="transmembrane region" description="Helical" evidence="1">
    <location>
        <begin position="6"/>
        <end position="29"/>
    </location>
</feature>
<evidence type="ECO:0000256" key="1">
    <source>
        <dbReference type="SAM" id="Phobius"/>
    </source>
</evidence>
<organism evidence="2">
    <name type="scientific">viral metagenome</name>
    <dbReference type="NCBI Taxonomy" id="1070528"/>
    <lineage>
        <taxon>unclassified sequences</taxon>
        <taxon>metagenomes</taxon>
        <taxon>organismal metagenomes</taxon>
    </lineage>
</organism>
<protein>
    <submittedName>
        <fullName evidence="2">Uncharacterized protein</fullName>
    </submittedName>
</protein>